<dbReference type="PANTHER" id="PTHR30015">
    <property type="entry name" value="MRR RESTRICTION SYSTEM PROTEIN"/>
    <property type="match status" value="1"/>
</dbReference>
<evidence type="ECO:0000259" key="5">
    <source>
        <dbReference type="Pfam" id="PF04471"/>
    </source>
</evidence>
<feature type="signal peptide" evidence="3">
    <location>
        <begin position="1"/>
        <end position="19"/>
    </location>
</feature>
<feature type="chain" id="PRO_5027068263" evidence="3">
    <location>
        <begin position="20"/>
        <end position="555"/>
    </location>
</feature>
<dbReference type="InterPro" id="IPR007560">
    <property type="entry name" value="Restrct_endonuc_IV_Mrr"/>
</dbReference>
<gene>
    <name evidence="6" type="ORF">HN018_11600</name>
</gene>
<evidence type="ECO:0000256" key="2">
    <source>
        <dbReference type="SAM" id="Phobius"/>
    </source>
</evidence>
<feature type="region of interest" description="Disordered" evidence="1">
    <location>
        <begin position="283"/>
        <end position="304"/>
    </location>
</feature>
<keyword evidence="2" id="KW-1133">Transmembrane helix</keyword>
<protein>
    <submittedName>
        <fullName evidence="6">Uncharacterized protein</fullName>
    </submittedName>
</protein>
<dbReference type="PANTHER" id="PTHR30015:SF6">
    <property type="entry name" value="SLL1429 PROTEIN"/>
    <property type="match status" value="1"/>
</dbReference>
<keyword evidence="7" id="KW-1185">Reference proteome</keyword>
<feature type="domain" description="Peptidoglycan binding-like" evidence="4">
    <location>
        <begin position="143"/>
        <end position="177"/>
    </location>
</feature>
<evidence type="ECO:0000313" key="6">
    <source>
        <dbReference type="EMBL" id="QKE90591.1"/>
    </source>
</evidence>
<dbReference type="InterPro" id="IPR036365">
    <property type="entry name" value="PGBD-like_sf"/>
</dbReference>
<dbReference type="EMBL" id="CP053708">
    <property type="protein sequence ID" value="QKE90591.1"/>
    <property type="molecule type" value="Genomic_DNA"/>
</dbReference>
<dbReference type="InterPro" id="IPR052906">
    <property type="entry name" value="Type_IV_Methyl-Rstrct_Enzyme"/>
</dbReference>
<evidence type="ECO:0000313" key="7">
    <source>
        <dbReference type="Proteomes" id="UP000500767"/>
    </source>
</evidence>
<evidence type="ECO:0000256" key="1">
    <source>
        <dbReference type="SAM" id="MobiDB-lite"/>
    </source>
</evidence>
<dbReference type="Gene3D" id="1.10.101.10">
    <property type="entry name" value="PGBD-like superfamily/PGBD"/>
    <property type="match status" value="1"/>
</dbReference>
<keyword evidence="2" id="KW-0812">Transmembrane</keyword>
<dbReference type="Proteomes" id="UP000500767">
    <property type="component" value="Chromosome"/>
</dbReference>
<evidence type="ECO:0000259" key="4">
    <source>
        <dbReference type="Pfam" id="PF01471"/>
    </source>
</evidence>
<sequence length="555" mass="60275">MKRVALPLFLLLMPAAGIAESVRIGPSFVCPRPAPADRLSQLICDDTGMSREELMLAQSYQALRHLYGPGGWKALRAQAAMFDSRLRAACDVPASNARHRPMPPGVPACYAAQTETDRAVWLGQMSGPAREEASRPIEQAIGLQQRLVALGFLAAGTEGDGVYGNATRAAIMTWQRVAHRPDAAGFMSDADAVALRSPVVATDMFRTASMIVACSDPRADGIQAIATDRADGHCFEALPAQRWEKVAEERGLLLLRRVPAVIGEPPLYFRPGDVTTVAERKPLAPAKKQENLRPRPQDLAATGSGGSGRIAVVILVIAGMVLGVVGVRRLHGARSRRRRARQAYGLAVQEIVTHQRTLQIRKLQLVGVDAYGTIDLARWNKERAYFYKTRIMPLLAANALDDQWLLINGDVEHRLELAASAPGSALGRSEAIRERFVSDPRIFDPRMEPADYERHCAILLRAAGWKAQVTAASGDQGTDVLARRAGRSLVLQCKLYSSPVGNSAVQAISAARLHQRADLAAVVSNASFTPAARQLARTNGVYLIHHEELRAFDPS</sequence>
<dbReference type="KEGG" id="lck:HN018_11600"/>
<dbReference type="SUPFAM" id="SSF52980">
    <property type="entry name" value="Restriction endonuclease-like"/>
    <property type="match status" value="1"/>
</dbReference>
<dbReference type="GO" id="GO:0003677">
    <property type="term" value="F:DNA binding"/>
    <property type="evidence" value="ECO:0007669"/>
    <property type="project" value="InterPro"/>
</dbReference>
<dbReference type="GO" id="GO:0009307">
    <property type="term" value="P:DNA restriction-modification system"/>
    <property type="evidence" value="ECO:0007669"/>
    <property type="project" value="InterPro"/>
</dbReference>
<reference evidence="6 7" key="1">
    <citation type="journal article" date="2014" name="World J. Microbiol. Biotechnol.">
        <title>Biodiversity and physiological characteristics of Antarctic and Arctic lichens-associated bacteria.</title>
        <authorList>
            <person name="Lee Y.M."/>
            <person name="Kim E.H."/>
            <person name="Lee H.K."/>
            <person name="Hong S.G."/>
        </authorList>
    </citation>
    <scope>NUCLEOTIDE SEQUENCE [LARGE SCALE GENOMIC DNA]</scope>
    <source>
        <strain evidence="6 7">PAMC 26569</strain>
    </source>
</reference>
<feature type="compositionally biased region" description="Basic and acidic residues" evidence="1">
    <location>
        <begin position="283"/>
        <end position="296"/>
    </location>
</feature>
<accession>A0A6M8HQT4</accession>
<dbReference type="InterPro" id="IPR011335">
    <property type="entry name" value="Restrct_endonuc-II-like"/>
</dbReference>
<dbReference type="RefSeq" id="WP_171835540.1">
    <property type="nucleotide sequence ID" value="NZ_CP053708.1"/>
</dbReference>
<dbReference type="InterPro" id="IPR011856">
    <property type="entry name" value="tRNA_endonuc-like_dom_sf"/>
</dbReference>
<keyword evidence="3" id="KW-0732">Signal</keyword>
<dbReference type="Pfam" id="PF04471">
    <property type="entry name" value="Mrr_cat"/>
    <property type="match status" value="1"/>
</dbReference>
<dbReference type="InterPro" id="IPR002477">
    <property type="entry name" value="Peptidoglycan-bd-like"/>
</dbReference>
<dbReference type="Pfam" id="PF01471">
    <property type="entry name" value="PG_binding_1"/>
    <property type="match status" value="1"/>
</dbReference>
<feature type="domain" description="Restriction endonuclease type IV Mrr" evidence="5">
    <location>
        <begin position="446"/>
        <end position="550"/>
    </location>
</feature>
<proteinExistence type="predicted"/>
<dbReference type="InterPro" id="IPR036366">
    <property type="entry name" value="PGBDSf"/>
</dbReference>
<evidence type="ECO:0000256" key="3">
    <source>
        <dbReference type="SAM" id="SignalP"/>
    </source>
</evidence>
<feature type="transmembrane region" description="Helical" evidence="2">
    <location>
        <begin position="310"/>
        <end position="331"/>
    </location>
</feature>
<dbReference type="GO" id="GO:0015666">
    <property type="term" value="F:restriction endodeoxyribonuclease activity"/>
    <property type="evidence" value="ECO:0007669"/>
    <property type="project" value="TreeGrafter"/>
</dbReference>
<dbReference type="Gene3D" id="3.40.1350.10">
    <property type="match status" value="1"/>
</dbReference>
<keyword evidence="2" id="KW-0472">Membrane</keyword>
<dbReference type="SUPFAM" id="SSF47090">
    <property type="entry name" value="PGBD-like"/>
    <property type="match status" value="1"/>
</dbReference>
<dbReference type="AlphaFoldDB" id="A0A6M8HQT4"/>
<name>A0A6M8HQT4_9PROT</name>
<organism evidence="6 7">
    <name type="scientific">Lichenicola cladoniae</name>
    <dbReference type="NCBI Taxonomy" id="1484109"/>
    <lineage>
        <taxon>Bacteria</taxon>
        <taxon>Pseudomonadati</taxon>
        <taxon>Pseudomonadota</taxon>
        <taxon>Alphaproteobacteria</taxon>
        <taxon>Acetobacterales</taxon>
        <taxon>Acetobacteraceae</taxon>
        <taxon>Lichenicola</taxon>
    </lineage>
</organism>